<dbReference type="InterPro" id="IPR035965">
    <property type="entry name" value="PAS-like_dom_sf"/>
</dbReference>
<dbReference type="InterPro" id="IPR000014">
    <property type="entry name" value="PAS"/>
</dbReference>
<evidence type="ECO:0000259" key="5">
    <source>
        <dbReference type="PROSITE" id="PS50113"/>
    </source>
</evidence>
<name>A0ABD5WPB7_9EURY</name>
<dbReference type="PANTHER" id="PTHR44757:SF2">
    <property type="entry name" value="BIOFILM ARCHITECTURE MAINTENANCE PROTEIN MBAA"/>
    <property type="match status" value="1"/>
</dbReference>
<evidence type="ECO:0000256" key="1">
    <source>
        <dbReference type="ARBA" id="ARBA00023015"/>
    </source>
</evidence>
<protein>
    <submittedName>
        <fullName evidence="6">PAS domain S-box protein</fullName>
    </submittedName>
</protein>
<dbReference type="Gene3D" id="3.30.450.40">
    <property type="match status" value="3"/>
</dbReference>
<gene>
    <name evidence="6" type="ORF">ACFQJ6_11860</name>
</gene>
<dbReference type="PANTHER" id="PTHR44757">
    <property type="entry name" value="DIGUANYLATE CYCLASE DGCP"/>
    <property type="match status" value="1"/>
</dbReference>
<dbReference type="Pfam" id="PF08448">
    <property type="entry name" value="PAS_4"/>
    <property type="match status" value="2"/>
</dbReference>
<dbReference type="SMART" id="SM00091">
    <property type="entry name" value="PAS"/>
    <property type="match status" value="5"/>
</dbReference>
<proteinExistence type="predicted"/>
<feature type="domain" description="PAC" evidence="5">
    <location>
        <begin position="455"/>
        <end position="507"/>
    </location>
</feature>
<dbReference type="Pfam" id="PF13185">
    <property type="entry name" value="GAF_2"/>
    <property type="match status" value="3"/>
</dbReference>
<dbReference type="Pfam" id="PF00989">
    <property type="entry name" value="PAS"/>
    <property type="match status" value="2"/>
</dbReference>
<feature type="coiled-coil region" evidence="3">
    <location>
        <begin position="488"/>
        <end position="522"/>
    </location>
</feature>
<dbReference type="Pfam" id="PF13426">
    <property type="entry name" value="PAS_9"/>
    <property type="match status" value="1"/>
</dbReference>
<dbReference type="GeneID" id="79302631"/>
<evidence type="ECO:0000259" key="4">
    <source>
        <dbReference type="PROSITE" id="PS50112"/>
    </source>
</evidence>
<dbReference type="InterPro" id="IPR029016">
    <property type="entry name" value="GAF-like_dom_sf"/>
</dbReference>
<dbReference type="SMART" id="SM00065">
    <property type="entry name" value="GAF"/>
    <property type="match status" value="3"/>
</dbReference>
<feature type="domain" description="PAC" evidence="5">
    <location>
        <begin position="698"/>
        <end position="748"/>
    </location>
</feature>
<keyword evidence="3" id="KW-0175">Coiled coil</keyword>
<dbReference type="InterPro" id="IPR013767">
    <property type="entry name" value="PAS_fold"/>
</dbReference>
<dbReference type="NCBIfam" id="TIGR00229">
    <property type="entry name" value="sensory_box"/>
    <property type="match status" value="5"/>
</dbReference>
<feature type="domain" description="PAC" evidence="5">
    <location>
        <begin position="156"/>
        <end position="207"/>
    </location>
</feature>
<dbReference type="RefSeq" id="WP_276281431.1">
    <property type="nucleotide sequence ID" value="NZ_CP119809.1"/>
</dbReference>
<dbReference type="InterPro" id="IPR003018">
    <property type="entry name" value="GAF"/>
</dbReference>
<evidence type="ECO:0000256" key="2">
    <source>
        <dbReference type="ARBA" id="ARBA00023163"/>
    </source>
</evidence>
<feature type="domain" description="PAS" evidence="4">
    <location>
        <begin position="623"/>
        <end position="693"/>
    </location>
</feature>
<reference evidence="6 7" key="1">
    <citation type="journal article" date="2019" name="Int. J. Syst. Evol. Microbiol.">
        <title>The Global Catalogue of Microorganisms (GCM) 10K type strain sequencing project: providing services to taxonomists for standard genome sequencing and annotation.</title>
        <authorList>
            <consortium name="The Broad Institute Genomics Platform"/>
            <consortium name="The Broad Institute Genome Sequencing Center for Infectious Disease"/>
            <person name="Wu L."/>
            <person name="Ma J."/>
        </authorList>
    </citation>
    <scope>NUCLEOTIDE SEQUENCE [LARGE SCALE GENOMIC DNA]</scope>
    <source>
        <strain evidence="6 7">DT72</strain>
    </source>
</reference>
<dbReference type="InterPro" id="IPR052155">
    <property type="entry name" value="Biofilm_reg_signaling"/>
</dbReference>
<sequence length="1429" mass="159419">MDAADALADTIAVFDGSDAPATPYTTNEVADALDCSRRTAYNRLERLVERDDLETKKVGARGRVWWRPPADSDAASDLRESKRRFRSLVEAVDEYAIFRLDPKGRVVSWNEGAERIKGYDREEILGEHVSTFYTDEDAAAGVPDRNLADAADRGTIEQEGWRVGADGSRFWARVTLSAIRDDGELVGYAKVVRDMTEDRYAETERRLLYSTTHAIAAADTFEDGLCATLREVCAATDWEFGETWIPDDGGVLERASADYAEDGTLEPFGTVSESFTFERGEGLPGRVWESGDSEWIRDAATAGEETFVRTDEADRHDIGSALAVPITTEGGVVAVLVLAMTDSRPPDERMVELLTSVGVELGELVEHQRATAALAREKELTERILAASQTGIAVFDADGSVVRSNRRMSDIVGVSHAEMERYTAGEREMTNESGETVRLEKKPVREVLETGESVTEREVRIELPNAENRWVSVTAVPLEDEDGELERVVATANDVTRLKRQTQRLERQREDLRRELDDVFERIDDAFFALDENLQFTYVNERAESLLDVETADVLGGHVWNELEPSSAAQAAFEEALATQESTVFEGYYEPLETWFETHVYPSESGLSVYFQDVTERKERERELEQYERIVETVDDGVYVLDNDSRFVTANSAYEELTGYSADELRGRSASILATDDATLHRAERIHEGLVTGDEETGRIETEIERKDGQRIPVETHFAPYDLGDDVGRVGVLRDVTERRHRERELEEYERIIETVDDGVYVVNDDGEFVLVNDAYAEMLGYDREELLGCHVSLVADEETLELASEIDREIETSDDRVTAEADLLTKDGRRLPTEATFSNLPSDDGVHRVGVVRDVTDRRKFEETLKALHDSARQLLGAGSAAEVGDIVVGTATDVLDLPGVVVYRHDADDGLLVPAERSVVADFMRREFPEVPADATSITGSIFADGDPAHYDDICEVANLSVDPEHTEMRAGSFAPMGDHGILVVGSREAGEFDHRTRQLVELLAANAEAAYDRVAREEQLAGHREQLTALNNLNAVVRDINEALVQQSTRGEVEQVVCDRLSESDSYEFAWFGEVDPRSERVELTTEAGVEGYLDAIEIPVAPDDDRSKEPTGRAVLTEEVQISQNVTEEWELEDWRDHARTHGFRSAAAIPVVHEDTLYGVLNVYTERPNGFEGEERRVVGHLGEIVGHAIASIERKRALMSDEVVELEFYIRDVFEAVGVPENGGTISFHRTVPVGDGRFVEYGTATGNGIAMLETLTERLPYWEDVTVIREEFGTATFEARLSEPPVVSLVASNGGYIDAATIEDGDYNMTLHFPPTVEIRNVVERIRETYPTVEAVTRRQVSRSGDSLRRLDEVLADEMTDRQRTALEAAYFAGFFEWPRASSAQEVADSLDVADATFHQHVRLAEQKLLRALFEESTAGIR</sequence>
<keyword evidence="2" id="KW-0804">Transcription</keyword>
<dbReference type="Gene3D" id="3.30.450.20">
    <property type="entry name" value="PAS domain"/>
    <property type="match status" value="5"/>
</dbReference>
<accession>A0ABD5WPB7</accession>
<feature type="domain" description="PAS" evidence="4">
    <location>
        <begin position="377"/>
        <end position="419"/>
    </location>
</feature>
<feature type="domain" description="PAS" evidence="4">
    <location>
        <begin position="512"/>
        <end position="567"/>
    </location>
</feature>
<evidence type="ECO:0000313" key="6">
    <source>
        <dbReference type="EMBL" id="MFC7080700.1"/>
    </source>
</evidence>
<organism evidence="6 7">
    <name type="scientific">Halorussus caseinilyticus</name>
    <dbReference type="NCBI Taxonomy" id="3034025"/>
    <lineage>
        <taxon>Archaea</taxon>
        <taxon>Methanobacteriati</taxon>
        <taxon>Methanobacteriota</taxon>
        <taxon>Stenosarchaea group</taxon>
        <taxon>Halobacteria</taxon>
        <taxon>Halobacteriales</taxon>
        <taxon>Haladaptataceae</taxon>
        <taxon>Halorussus</taxon>
    </lineage>
</organism>
<dbReference type="Proteomes" id="UP001596407">
    <property type="component" value="Unassembled WGS sequence"/>
</dbReference>
<keyword evidence="7" id="KW-1185">Reference proteome</keyword>
<dbReference type="InterPro" id="IPR000700">
    <property type="entry name" value="PAS-assoc_C"/>
</dbReference>
<dbReference type="SUPFAM" id="SSF55781">
    <property type="entry name" value="GAF domain-like"/>
    <property type="match status" value="3"/>
</dbReference>
<dbReference type="SUPFAM" id="SSF55785">
    <property type="entry name" value="PYP-like sensor domain (PAS domain)"/>
    <property type="match status" value="5"/>
</dbReference>
<dbReference type="InterPro" id="IPR001610">
    <property type="entry name" value="PAC"/>
</dbReference>
<dbReference type="SMART" id="SM00086">
    <property type="entry name" value="PAC"/>
    <property type="match status" value="4"/>
</dbReference>
<dbReference type="CDD" id="cd00130">
    <property type="entry name" value="PAS"/>
    <property type="match status" value="5"/>
</dbReference>
<evidence type="ECO:0000313" key="7">
    <source>
        <dbReference type="Proteomes" id="UP001596407"/>
    </source>
</evidence>
<feature type="domain" description="PAS" evidence="4">
    <location>
        <begin position="745"/>
        <end position="814"/>
    </location>
</feature>
<keyword evidence="1" id="KW-0805">Transcription regulation</keyword>
<dbReference type="EMBL" id="JBHSZH010000005">
    <property type="protein sequence ID" value="MFC7080700.1"/>
    <property type="molecule type" value="Genomic_DNA"/>
</dbReference>
<dbReference type="InterPro" id="IPR013656">
    <property type="entry name" value="PAS_4"/>
</dbReference>
<feature type="domain" description="PAC" evidence="5">
    <location>
        <begin position="818"/>
        <end position="868"/>
    </location>
</feature>
<dbReference type="InterPro" id="IPR031803">
    <property type="entry name" value="BAT_GAF/HTH-assoc"/>
</dbReference>
<comment type="caution">
    <text evidence="6">The sequence shown here is derived from an EMBL/GenBank/DDBJ whole genome shotgun (WGS) entry which is preliminary data.</text>
</comment>
<dbReference type="InterPro" id="IPR007050">
    <property type="entry name" value="HTH_bacterioopsin"/>
</dbReference>
<dbReference type="PROSITE" id="PS50112">
    <property type="entry name" value="PAS"/>
    <property type="match status" value="5"/>
</dbReference>
<evidence type="ECO:0000256" key="3">
    <source>
        <dbReference type="SAM" id="Coils"/>
    </source>
</evidence>
<dbReference type="Pfam" id="PF15915">
    <property type="entry name" value="BAT"/>
    <property type="match status" value="1"/>
</dbReference>
<feature type="domain" description="PAS" evidence="4">
    <location>
        <begin position="81"/>
        <end position="137"/>
    </location>
</feature>
<dbReference type="Pfam" id="PF04967">
    <property type="entry name" value="HTH_10"/>
    <property type="match status" value="1"/>
</dbReference>
<dbReference type="PROSITE" id="PS50113">
    <property type="entry name" value="PAC"/>
    <property type="match status" value="4"/>
</dbReference>